<comment type="catalytic activity">
    <reaction evidence="8">
        <text>L-lysyl(4)-[histone H3] + 3 S-adenosyl-L-methionine = N(6),N(6),N(6)-trimethyl-L-lysyl(4)-[histone H3] + 3 S-adenosyl-L-homocysteine + 3 H(+)</text>
        <dbReference type="Rhea" id="RHEA:60260"/>
        <dbReference type="Rhea" id="RHEA-COMP:15537"/>
        <dbReference type="Rhea" id="RHEA-COMP:15547"/>
        <dbReference type="ChEBI" id="CHEBI:15378"/>
        <dbReference type="ChEBI" id="CHEBI:29969"/>
        <dbReference type="ChEBI" id="CHEBI:57856"/>
        <dbReference type="ChEBI" id="CHEBI:59789"/>
        <dbReference type="ChEBI" id="CHEBI:61961"/>
        <dbReference type="EC" id="2.1.1.354"/>
    </reaction>
</comment>
<dbReference type="Gene3D" id="3.30.40.10">
    <property type="entry name" value="Zinc/RING finger domain, C3HC4 (zinc finger)"/>
    <property type="match status" value="1"/>
</dbReference>
<dbReference type="SUPFAM" id="SSF57903">
    <property type="entry name" value="FYVE/PHD zinc finger"/>
    <property type="match status" value="1"/>
</dbReference>
<dbReference type="InterPro" id="IPR046341">
    <property type="entry name" value="SET_dom_sf"/>
</dbReference>
<dbReference type="Gene3D" id="3.30.70.330">
    <property type="match status" value="1"/>
</dbReference>
<dbReference type="InterPro" id="IPR001214">
    <property type="entry name" value="SET_dom"/>
</dbReference>
<dbReference type="GO" id="GO:0048188">
    <property type="term" value="C:Set1C/COMPASS complex"/>
    <property type="evidence" value="ECO:0007669"/>
    <property type="project" value="TreeGrafter"/>
</dbReference>
<feature type="region of interest" description="Disordered" evidence="11">
    <location>
        <begin position="485"/>
        <end position="514"/>
    </location>
</feature>
<protein>
    <recommendedName>
        <fullName evidence="2">[histone H3]-lysine(4) N-trimethyltransferase</fullName>
        <ecNumber evidence="2">2.1.1.354</ecNumber>
    </recommendedName>
</protein>
<evidence type="ECO:0000256" key="4">
    <source>
        <dbReference type="ARBA" id="ARBA00022679"/>
    </source>
</evidence>
<evidence type="ECO:0000313" key="14">
    <source>
        <dbReference type="EMBL" id="CRZ02009.1"/>
    </source>
</evidence>
<dbReference type="GO" id="GO:0032259">
    <property type="term" value="P:methylation"/>
    <property type="evidence" value="ECO:0007669"/>
    <property type="project" value="UniProtKB-KW"/>
</dbReference>
<dbReference type="Gene3D" id="2.170.270.10">
    <property type="entry name" value="SET domain"/>
    <property type="match status" value="1"/>
</dbReference>
<evidence type="ECO:0000256" key="10">
    <source>
        <dbReference type="ARBA" id="ARBA00049129"/>
    </source>
</evidence>
<dbReference type="PANTHER" id="PTHR45814">
    <property type="entry name" value="HISTONE-LYSINE N-METHYLTRANSFERASE SETD1"/>
    <property type="match status" value="1"/>
</dbReference>
<dbReference type="PROSITE" id="PS50868">
    <property type="entry name" value="POST_SET"/>
    <property type="match status" value="1"/>
</dbReference>
<dbReference type="SMART" id="SM00317">
    <property type="entry name" value="SET"/>
    <property type="match status" value="1"/>
</dbReference>
<keyword evidence="5" id="KW-0949">S-adenosyl-L-methionine</keyword>
<dbReference type="GO" id="GO:0140999">
    <property type="term" value="F:histone H3K4 trimethyltransferase activity"/>
    <property type="evidence" value="ECO:0007669"/>
    <property type="project" value="UniProtKB-EC"/>
</dbReference>
<feature type="compositionally biased region" description="Basic and acidic residues" evidence="11">
    <location>
        <begin position="487"/>
        <end position="514"/>
    </location>
</feature>
<dbReference type="InterPro" id="IPR011011">
    <property type="entry name" value="Znf_FYVE_PHD"/>
</dbReference>
<reference evidence="14" key="1">
    <citation type="submission" date="2015-04" db="EMBL/GenBank/DDBJ databases">
        <title>The genome sequence of the plant pathogenic Rhizarian Plasmodiophora brassicae reveals insights in its biotrophic life cycle and the origin of chitin synthesis.</title>
        <authorList>
            <person name="Schwelm A."/>
            <person name="Fogelqvist J."/>
            <person name="Knaust A."/>
            <person name="Julke S."/>
            <person name="Lilja T."/>
            <person name="Dhandapani V."/>
            <person name="Bonilla-Rosso G."/>
            <person name="Karlsson M."/>
            <person name="Shevchenko A."/>
            <person name="Choi S.R."/>
            <person name="Kim H.G."/>
            <person name="Park J.Y."/>
            <person name="Lim Y.P."/>
            <person name="Ludwig-Muller J."/>
            <person name="Dixelius C."/>
        </authorList>
    </citation>
    <scope>NUCLEOTIDE SEQUENCE</scope>
    <source>
        <tissue evidence="14">Potato root galls</tissue>
    </source>
</reference>
<keyword evidence="7" id="KW-0539">Nucleus</keyword>
<dbReference type="PANTHER" id="PTHR45814:SF2">
    <property type="entry name" value="HISTONE-LYSINE N-METHYLTRANSFERASE SETD1"/>
    <property type="match status" value="1"/>
</dbReference>
<feature type="domain" description="Post-SET" evidence="13">
    <location>
        <begin position="731"/>
        <end position="747"/>
    </location>
</feature>
<dbReference type="SUPFAM" id="SSF54928">
    <property type="entry name" value="RNA-binding domain, RBD"/>
    <property type="match status" value="1"/>
</dbReference>
<dbReference type="Pfam" id="PF00856">
    <property type="entry name" value="SET"/>
    <property type="match status" value="1"/>
</dbReference>
<proteinExistence type="predicted"/>
<dbReference type="InterPro" id="IPR012677">
    <property type="entry name" value="Nucleotide-bd_a/b_plait_sf"/>
</dbReference>
<keyword evidence="3" id="KW-0489">Methyltransferase</keyword>
<dbReference type="InterPro" id="IPR013083">
    <property type="entry name" value="Znf_RING/FYVE/PHD"/>
</dbReference>
<feature type="region of interest" description="Disordered" evidence="11">
    <location>
        <begin position="1"/>
        <end position="191"/>
    </location>
</feature>
<accession>A0A0H5R2A1</accession>
<keyword evidence="4" id="KW-0808">Transferase</keyword>
<feature type="region of interest" description="Disordered" evidence="11">
    <location>
        <begin position="384"/>
        <end position="409"/>
    </location>
</feature>
<dbReference type="SUPFAM" id="SSF82199">
    <property type="entry name" value="SET domain"/>
    <property type="match status" value="1"/>
</dbReference>
<evidence type="ECO:0000256" key="8">
    <source>
        <dbReference type="ARBA" id="ARBA00047571"/>
    </source>
</evidence>
<evidence type="ECO:0000259" key="12">
    <source>
        <dbReference type="PROSITE" id="PS50280"/>
    </source>
</evidence>
<comment type="catalytic activity">
    <reaction evidence="10">
        <text>N(6),N(6)-dimethyl-L-lysyl(4)-[histone H3] + S-adenosyl-L-methionine = N(6),N(6),N(6)-trimethyl-L-lysyl(4)-[histone H3] + S-adenosyl-L-homocysteine + H(+)</text>
        <dbReference type="Rhea" id="RHEA:60272"/>
        <dbReference type="Rhea" id="RHEA-COMP:15537"/>
        <dbReference type="Rhea" id="RHEA-COMP:15540"/>
        <dbReference type="ChEBI" id="CHEBI:15378"/>
        <dbReference type="ChEBI" id="CHEBI:57856"/>
        <dbReference type="ChEBI" id="CHEBI:59789"/>
        <dbReference type="ChEBI" id="CHEBI:61961"/>
        <dbReference type="ChEBI" id="CHEBI:61976"/>
    </reaction>
</comment>
<evidence type="ECO:0000256" key="11">
    <source>
        <dbReference type="SAM" id="MobiDB-lite"/>
    </source>
</evidence>
<feature type="compositionally biased region" description="Low complexity" evidence="11">
    <location>
        <begin position="9"/>
        <end position="22"/>
    </location>
</feature>
<evidence type="ECO:0000256" key="5">
    <source>
        <dbReference type="ARBA" id="ARBA00022691"/>
    </source>
</evidence>
<feature type="compositionally biased region" description="Polar residues" evidence="11">
    <location>
        <begin position="116"/>
        <end position="168"/>
    </location>
</feature>
<evidence type="ECO:0000256" key="1">
    <source>
        <dbReference type="ARBA" id="ARBA00004123"/>
    </source>
</evidence>
<dbReference type="AlphaFoldDB" id="A0A0H5R2A1"/>
<evidence type="ECO:0000256" key="6">
    <source>
        <dbReference type="ARBA" id="ARBA00022853"/>
    </source>
</evidence>
<dbReference type="GO" id="GO:0003676">
    <property type="term" value="F:nucleic acid binding"/>
    <property type="evidence" value="ECO:0007669"/>
    <property type="project" value="InterPro"/>
</dbReference>
<feature type="domain" description="SET" evidence="12">
    <location>
        <begin position="606"/>
        <end position="723"/>
    </location>
</feature>
<dbReference type="SMART" id="SM00508">
    <property type="entry name" value="PostSET"/>
    <property type="match status" value="1"/>
</dbReference>
<name>A0A0H5R2A1_9EUKA</name>
<evidence type="ECO:0000259" key="13">
    <source>
        <dbReference type="PROSITE" id="PS50868"/>
    </source>
</evidence>
<comment type="catalytic activity">
    <reaction evidence="9">
        <text>N(6)-methyl-L-lysyl(4)-[histone H3] + S-adenosyl-L-methionine = N(6),N(6)-dimethyl-L-lysyl(4)-[histone H3] + S-adenosyl-L-homocysteine + H(+)</text>
        <dbReference type="Rhea" id="RHEA:60268"/>
        <dbReference type="Rhea" id="RHEA-COMP:15540"/>
        <dbReference type="Rhea" id="RHEA-COMP:15543"/>
        <dbReference type="ChEBI" id="CHEBI:15378"/>
        <dbReference type="ChEBI" id="CHEBI:57856"/>
        <dbReference type="ChEBI" id="CHEBI:59789"/>
        <dbReference type="ChEBI" id="CHEBI:61929"/>
        <dbReference type="ChEBI" id="CHEBI:61976"/>
    </reaction>
</comment>
<dbReference type="InterPro" id="IPR003616">
    <property type="entry name" value="Post-SET_dom"/>
</dbReference>
<dbReference type="PROSITE" id="PS50280">
    <property type="entry name" value="SET"/>
    <property type="match status" value="1"/>
</dbReference>
<evidence type="ECO:0000256" key="7">
    <source>
        <dbReference type="ARBA" id="ARBA00023242"/>
    </source>
</evidence>
<evidence type="ECO:0000256" key="9">
    <source>
        <dbReference type="ARBA" id="ARBA00047583"/>
    </source>
</evidence>
<dbReference type="InterPro" id="IPR035979">
    <property type="entry name" value="RBD_domain_sf"/>
</dbReference>
<organism evidence="14">
    <name type="scientific">Spongospora subterranea</name>
    <dbReference type="NCBI Taxonomy" id="70186"/>
    <lineage>
        <taxon>Eukaryota</taxon>
        <taxon>Sar</taxon>
        <taxon>Rhizaria</taxon>
        <taxon>Endomyxa</taxon>
        <taxon>Phytomyxea</taxon>
        <taxon>Plasmodiophorida</taxon>
        <taxon>Plasmodiophoridae</taxon>
        <taxon>Spongospora</taxon>
    </lineage>
</organism>
<dbReference type="EC" id="2.1.1.354" evidence="2"/>
<evidence type="ECO:0000256" key="2">
    <source>
        <dbReference type="ARBA" id="ARBA00012182"/>
    </source>
</evidence>
<dbReference type="InterPro" id="IPR044570">
    <property type="entry name" value="Set1-like"/>
</dbReference>
<sequence length="747" mass="83482">MSNTSLIQTRSPSRSASLSPRTSLRRRERFGPPFRSSSSQRQASVVFPNSRPGNRFQHYKSNSRSPSRRRENKEFRKRNVRSGFRPSPTNRLPRSNALPPQSRLFAQDVQHRRRLSTSSKPQRRNSNPKSPHQFIRQTVSDSGSPAPFTSSDYGQRRSTNHINIADTSSMDKSKPDGTSEQNPDEFLFPDFGESHHAAPEVSVDQCSAFVHNLPADADYDQVLEICAKFHPIEVCYASDGWRVTFANAEFCNLAIQSLHNSILSDHQISVTPWIPLDSTAPTEYVDVGTNAAADSTNLRDDCLNMVCEALLATVAEQAWRDVIDAPVFKFLEDWAGKATGASPTSIQPSEQGNNYQTTTVQTASTTPAVTITTIQGESVAKEVGKKKDTAASQMAPKVKNKRGRPPGSKSAFIVNNDAVQLPSPETPVLYICAFCGASDDRDQMAQCWSPRCPTALHCYCMAPPLRRVPRQWACQLHASLDGPSLSFKHEDNDDFEPRDWRGSQRNQDKPDRDVGVVRRRVTISPMRASVYAPVAHQISGCVRTTPFQFHSRYKEDCERNNDVGDIDATSTSRRSDRADRRRFSAALSSTTSTSLLQGNALCTRKKHLQLFRSDIHAWGVRTCEALVEGDLVIEYIGECISSHVADIREKRYERIGIGSSYFFKVDDNLIIDATKKGNLARYINHSCMPNCRTKVVAVGTTRRIVIYAKHSINAGEELSYDYKFADEPEGDKIPCKCGTKRCRGYLN</sequence>
<keyword evidence="6" id="KW-0156">Chromatin regulator</keyword>
<feature type="region of interest" description="Disordered" evidence="11">
    <location>
        <begin position="560"/>
        <end position="579"/>
    </location>
</feature>
<dbReference type="EMBL" id="HACM01001567">
    <property type="protein sequence ID" value="CRZ02009.1"/>
    <property type="molecule type" value="Transcribed_RNA"/>
</dbReference>
<evidence type="ECO:0000256" key="3">
    <source>
        <dbReference type="ARBA" id="ARBA00022603"/>
    </source>
</evidence>
<feature type="compositionally biased region" description="Low complexity" evidence="11">
    <location>
        <begin position="31"/>
        <end position="44"/>
    </location>
</feature>
<comment type="subcellular location">
    <subcellularLocation>
        <location evidence="1">Nucleus</location>
    </subcellularLocation>
</comment>